<dbReference type="Pfam" id="PF04012">
    <property type="entry name" value="PspA_IM30"/>
    <property type="match status" value="1"/>
</dbReference>
<evidence type="ECO:0000256" key="1">
    <source>
        <dbReference type="ARBA" id="ARBA00043985"/>
    </source>
</evidence>
<dbReference type="AlphaFoldDB" id="A0A7D5I455"/>
<dbReference type="RefSeq" id="WP_176964406.1">
    <property type="nucleotide sequence ID" value="NZ_CP058215.1"/>
</dbReference>
<proteinExistence type="inferred from homology"/>
<feature type="coiled-coil region" evidence="2">
    <location>
        <begin position="54"/>
        <end position="131"/>
    </location>
</feature>
<protein>
    <submittedName>
        <fullName evidence="3">PspA/IM30 family protein</fullName>
    </submittedName>
</protein>
<dbReference type="InterPro" id="IPR007157">
    <property type="entry name" value="PspA_VIPP1"/>
</dbReference>
<sequence length="232" mass="26181">MGLFDRMGTVVKAKMNKLVNRMEDPRETLDYSYEKQLEMLQNVKRGVADVTTSKKRLQLQRSKLQKSIDKLDSQAKDAIKADREDLARMALERKAALNTQVEDLDIQIAQLEKEQEKLVAAEKRLSTKVEMFRTRKETIKARYSSAEAQVKINESVSGIGEEMADVGMAIDRAENKTEEMQARASAIDELLESGTLDDLTSSGDDIDRELSKMHAQTGVDAELAKLKEEVKK</sequence>
<name>A0A7D5I455_9EURY</name>
<dbReference type="PANTHER" id="PTHR31088">
    <property type="entry name" value="MEMBRANE-ASSOCIATED PROTEIN VIPP1, CHLOROPLASTIC"/>
    <property type="match status" value="1"/>
</dbReference>
<organism evidence="3 4">
    <name type="scientific">Methanolobus zinderi</name>
    <dbReference type="NCBI Taxonomy" id="536044"/>
    <lineage>
        <taxon>Archaea</taxon>
        <taxon>Methanobacteriati</taxon>
        <taxon>Methanobacteriota</taxon>
        <taxon>Stenosarchaea group</taxon>
        <taxon>Methanomicrobia</taxon>
        <taxon>Methanosarcinales</taxon>
        <taxon>Methanosarcinaceae</taxon>
        <taxon>Methanolobus</taxon>
    </lineage>
</organism>
<gene>
    <name evidence="3" type="ORF">HWN40_03225</name>
</gene>
<evidence type="ECO:0000256" key="2">
    <source>
        <dbReference type="SAM" id="Coils"/>
    </source>
</evidence>
<dbReference type="OrthoDB" id="146015at2157"/>
<keyword evidence="4" id="KW-1185">Reference proteome</keyword>
<evidence type="ECO:0000313" key="4">
    <source>
        <dbReference type="Proteomes" id="UP000509594"/>
    </source>
</evidence>
<accession>A0A7D5I455</accession>
<evidence type="ECO:0000313" key="3">
    <source>
        <dbReference type="EMBL" id="QLC49343.1"/>
    </source>
</evidence>
<comment type="similarity">
    <text evidence="1">Belongs to the PspA/Vipp/IM30 family.</text>
</comment>
<reference evidence="3 4" key="1">
    <citation type="submission" date="2020-06" db="EMBL/GenBank/DDBJ databases">
        <title>Methanolobus halotolerans sp. nov., isolated from a saline lake Tus in Siberia.</title>
        <authorList>
            <person name="Shen Y."/>
            <person name="Chen S.-C."/>
            <person name="Lai M.-C."/>
            <person name="Huang H.-H."/>
            <person name="Chiu H.-H."/>
            <person name="Tang S.-L."/>
            <person name="Rogozin D.Y."/>
            <person name="Degermendzhy A.G."/>
        </authorList>
    </citation>
    <scope>NUCLEOTIDE SEQUENCE [LARGE SCALE GENOMIC DNA]</scope>
    <source>
        <strain evidence="3 4">DSM 21339</strain>
    </source>
</reference>
<dbReference type="KEGG" id="mzi:HWN40_03225"/>
<dbReference type="PANTHER" id="PTHR31088:SF6">
    <property type="entry name" value="PHAGE SHOCK PROTEIN A"/>
    <property type="match status" value="1"/>
</dbReference>
<dbReference type="Proteomes" id="UP000509594">
    <property type="component" value="Chromosome"/>
</dbReference>
<dbReference type="GeneID" id="55820654"/>
<dbReference type="EMBL" id="CP058215">
    <property type="protein sequence ID" value="QLC49343.1"/>
    <property type="molecule type" value="Genomic_DNA"/>
</dbReference>
<keyword evidence="2" id="KW-0175">Coiled coil</keyword>